<gene>
    <name evidence="1" type="ORF">GCM10011410_11280</name>
</gene>
<name>A0A916U5F2_9ACTN</name>
<accession>A0A916U5F2</accession>
<proteinExistence type="predicted"/>
<dbReference type="EMBL" id="BMJH01000001">
    <property type="protein sequence ID" value="GGC60519.1"/>
    <property type="molecule type" value="Genomic_DNA"/>
</dbReference>
<reference evidence="1" key="1">
    <citation type="journal article" date="2014" name="Int. J. Syst. Evol. Microbiol.">
        <title>Complete genome sequence of Corynebacterium casei LMG S-19264T (=DSM 44701T), isolated from a smear-ripened cheese.</title>
        <authorList>
            <consortium name="US DOE Joint Genome Institute (JGI-PGF)"/>
            <person name="Walter F."/>
            <person name="Albersmeier A."/>
            <person name="Kalinowski J."/>
            <person name="Ruckert C."/>
        </authorList>
    </citation>
    <scope>NUCLEOTIDE SEQUENCE</scope>
    <source>
        <strain evidence="1">CGMCC 1.15478</strain>
    </source>
</reference>
<reference evidence="1" key="2">
    <citation type="submission" date="2020-09" db="EMBL/GenBank/DDBJ databases">
        <authorList>
            <person name="Sun Q."/>
            <person name="Zhou Y."/>
        </authorList>
    </citation>
    <scope>NUCLEOTIDE SEQUENCE</scope>
    <source>
        <strain evidence="1">CGMCC 1.15478</strain>
    </source>
</reference>
<dbReference type="Proteomes" id="UP000641514">
    <property type="component" value="Unassembled WGS sequence"/>
</dbReference>
<evidence type="ECO:0000313" key="1">
    <source>
        <dbReference type="EMBL" id="GGC60519.1"/>
    </source>
</evidence>
<comment type="caution">
    <text evidence="1">The sequence shown here is derived from an EMBL/GenBank/DDBJ whole genome shotgun (WGS) entry which is preliminary data.</text>
</comment>
<dbReference type="AlphaFoldDB" id="A0A916U5F2"/>
<sequence>MHGSRHVSQAGGSTSAAMRETTANANYVRRVGFGGSDVVRSIGHCHVVVRYGKVSAFSD</sequence>
<keyword evidence="2" id="KW-1185">Reference proteome</keyword>
<protein>
    <submittedName>
        <fullName evidence="1">Uncharacterized protein</fullName>
    </submittedName>
</protein>
<evidence type="ECO:0000313" key="2">
    <source>
        <dbReference type="Proteomes" id="UP000641514"/>
    </source>
</evidence>
<organism evidence="1 2">
    <name type="scientific">Hoyosella rhizosphaerae</name>
    <dbReference type="NCBI Taxonomy" id="1755582"/>
    <lineage>
        <taxon>Bacteria</taxon>
        <taxon>Bacillati</taxon>
        <taxon>Actinomycetota</taxon>
        <taxon>Actinomycetes</taxon>
        <taxon>Mycobacteriales</taxon>
        <taxon>Hoyosellaceae</taxon>
        <taxon>Hoyosella</taxon>
    </lineage>
</organism>